<dbReference type="InterPro" id="IPR042245">
    <property type="entry name" value="Tgt2/MlaC_sf"/>
</dbReference>
<dbReference type="Proteomes" id="UP000294229">
    <property type="component" value="Unassembled WGS sequence"/>
</dbReference>
<evidence type="ECO:0000256" key="1">
    <source>
        <dbReference type="SAM" id="SignalP"/>
    </source>
</evidence>
<reference evidence="5 6" key="1">
    <citation type="submission" date="2018-06" db="EMBL/GenBank/DDBJ databases">
        <authorList>
            <consortium name="Pathogen Informatics"/>
            <person name="Doyle S."/>
        </authorList>
    </citation>
    <scope>NUCLEOTIDE SEQUENCE [LARGE SCALE GENOMIC DNA]</scope>
    <source>
        <strain evidence="4 6">NCTC10926</strain>
        <strain evidence="3 5">NCTC11296</strain>
    </source>
</reference>
<dbReference type="Gene3D" id="3.10.450.710">
    <property type="entry name" value="Tgt2/MlaC"/>
    <property type="match status" value="1"/>
</dbReference>
<proteinExistence type="predicted"/>
<dbReference type="RefSeq" id="WP_017806078.1">
    <property type="nucleotide sequence ID" value="NZ_CP173231.1"/>
</dbReference>
<dbReference type="STRING" id="728.VY92_09720"/>
<organism evidence="2 7">
    <name type="scientific">Avibacterium paragallinarum</name>
    <name type="common">Haemophilus gallinarum</name>
    <dbReference type="NCBI Taxonomy" id="728"/>
    <lineage>
        <taxon>Bacteria</taxon>
        <taxon>Pseudomonadati</taxon>
        <taxon>Pseudomonadota</taxon>
        <taxon>Gammaproteobacteria</taxon>
        <taxon>Pasteurellales</taxon>
        <taxon>Pasteurellaceae</taxon>
        <taxon>Avibacterium</taxon>
    </lineage>
</organism>
<dbReference type="Pfam" id="PF05494">
    <property type="entry name" value="MlaC"/>
    <property type="match status" value="1"/>
</dbReference>
<dbReference type="PANTHER" id="PTHR36573:SF1">
    <property type="entry name" value="INTERMEMBRANE PHOSPHOLIPID TRANSPORT SYSTEM BINDING PROTEIN MLAC"/>
    <property type="match status" value="1"/>
</dbReference>
<evidence type="ECO:0000313" key="7">
    <source>
        <dbReference type="Proteomes" id="UP000294229"/>
    </source>
</evidence>
<accession>A0A0F5F1X7</accession>
<dbReference type="PIRSF" id="PIRSF004649">
    <property type="entry name" value="MlaC"/>
    <property type="match status" value="1"/>
</dbReference>
<dbReference type="AlphaFoldDB" id="A0A0F5F1X7"/>
<dbReference type="InterPro" id="IPR008869">
    <property type="entry name" value="MlaC/ttg2D"/>
</dbReference>
<feature type="chain" id="PRO_5035990379" evidence="1">
    <location>
        <begin position="28"/>
        <end position="212"/>
    </location>
</feature>
<sequence length="212" mass="23948">MLKQTVKQLMAKTLLILTALFSLQAMAEDSPYVLMQQTSDKLFADISANQSKIKQDPNFLRTLVRQDLMPYVHVNYAGSLVLGQYFKATTPEQREKFFAAFGQFIEQSYAQALTLYKNQKVQIEEPKDISGNLVSIKVNVLQSANADPINLTFFWRKNSITKKWQVYDMAASGVSMVNTKKQEWSGILRKDGIEALTQQVQKAANAPVTLSK</sequence>
<gene>
    <name evidence="2" type="primary">mlaC</name>
    <name evidence="2" type="ORF">EIG79_04595</name>
    <name evidence="4" type="ORF">NCTC10926_00643</name>
    <name evidence="3" type="ORF">NCTC11296_01541</name>
</gene>
<evidence type="ECO:0000313" key="4">
    <source>
        <dbReference type="EMBL" id="SUU97272.1"/>
    </source>
</evidence>
<dbReference type="OrthoDB" id="9787053at2"/>
<feature type="signal peptide" evidence="1">
    <location>
        <begin position="1"/>
        <end position="27"/>
    </location>
</feature>
<evidence type="ECO:0000313" key="5">
    <source>
        <dbReference type="Proteomes" id="UP000254465"/>
    </source>
</evidence>
<dbReference type="PANTHER" id="PTHR36573">
    <property type="entry name" value="INTERMEMBRANE PHOSPHOLIPID TRANSPORT SYSTEM BINDING PROTEIN MLAC"/>
    <property type="match status" value="1"/>
</dbReference>
<dbReference type="EMBL" id="UGHK01000002">
    <property type="protein sequence ID" value="STO71628.1"/>
    <property type="molecule type" value="Genomic_DNA"/>
</dbReference>
<evidence type="ECO:0000313" key="2">
    <source>
        <dbReference type="EMBL" id="RZN60079.1"/>
    </source>
</evidence>
<protein>
    <submittedName>
        <fullName evidence="4">ABC transporter periplasmic binding protein MlaC</fullName>
    </submittedName>
    <submittedName>
        <fullName evidence="3">ABC-type organic solvent transporter</fullName>
    </submittedName>
    <submittedName>
        <fullName evidence="2">Phospholipid-binding protein MlaC</fullName>
    </submittedName>
</protein>
<dbReference type="Proteomes" id="UP000254465">
    <property type="component" value="Unassembled WGS sequence"/>
</dbReference>
<evidence type="ECO:0000313" key="3">
    <source>
        <dbReference type="EMBL" id="STO71628.1"/>
    </source>
</evidence>
<dbReference type="NCBIfam" id="NF011697">
    <property type="entry name" value="PRK15117.1"/>
    <property type="match status" value="1"/>
</dbReference>
<dbReference type="Proteomes" id="UP000254620">
    <property type="component" value="Unassembled WGS sequence"/>
</dbReference>
<dbReference type="EMBL" id="RQXS01000014">
    <property type="protein sequence ID" value="RZN60079.1"/>
    <property type="molecule type" value="Genomic_DNA"/>
</dbReference>
<evidence type="ECO:0000313" key="6">
    <source>
        <dbReference type="Proteomes" id="UP000254620"/>
    </source>
</evidence>
<dbReference type="eggNOG" id="COG2854">
    <property type="taxonomic scope" value="Bacteria"/>
</dbReference>
<name>A0A0F5F1X7_AVIPA</name>
<reference evidence="2 7" key="2">
    <citation type="submission" date="2018-11" db="EMBL/GenBank/DDBJ databases">
        <title>Sequencing Av. paragallinarum serogroups.</title>
        <authorList>
            <person name="Hellmuth J.E."/>
            <person name="Boucher C.E."/>
            <person name="Cason E.D."/>
        </authorList>
    </citation>
    <scope>NUCLEOTIDE SEQUENCE [LARGE SCALE GENOMIC DNA]</scope>
    <source>
        <strain evidence="2 7">SA-3</strain>
    </source>
</reference>
<dbReference type="EMBL" id="UFSW01000001">
    <property type="protein sequence ID" value="SUU97272.1"/>
    <property type="molecule type" value="Genomic_DNA"/>
</dbReference>
<keyword evidence="1" id="KW-0732">Signal</keyword>